<sequence length="197" mass="24158">MTSYILDKRTKWEHLPWYQIEQRVSILKYKIYKASKICDKNLIYKAQNNLVNSNEAKIMAIQYIFKSIKNSYINWNKENYNILDIHKAHIFRLLFSYQKLNKISSFFQTIIQKIEQYIIYLCLESEWNAKFTSFFDISINNHISYKIEQKKIISYNYIYNRHNTCLINLTYYIPSQYINVKYIKKKYKRVHIFHVIL</sequence>
<gene>
    <name evidence="2" type="primary">orf197</name>
</gene>
<accession>A0AAU7YP88</accession>
<proteinExistence type="predicted"/>
<reference evidence="2" key="1">
    <citation type="submission" date="2024-06" db="EMBL/GenBank/DDBJ databases">
        <title>The complete plastid genome and phylogenetic analysis of Gracilaria hainanensis.</title>
        <authorList>
            <person name="Tan H."/>
            <person name="Li N."/>
        </authorList>
    </citation>
    <scope>NUCLEOTIDE SEQUENCE</scope>
</reference>
<geneLocation type="chloroplast" evidence="2"/>
<feature type="domain" description="Reverse transcriptase N-terminal" evidence="1">
    <location>
        <begin position="12"/>
        <end position="64"/>
    </location>
</feature>
<evidence type="ECO:0000313" key="2">
    <source>
        <dbReference type="EMBL" id="XCA55475.1"/>
    </source>
</evidence>
<dbReference type="InterPro" id="IPR025960">
    <property type="entry name" value="RVT_N"/>
</dbReference>
<dbReference type="AlphaFoldDB" id="A0AAU7YP88"/>
<organism evidence="2">
    <name type="scientific">Gracilaria hainanensis</name>
    <dbReference type="NCBI Taxonomy" id="2871843"/>
    <lineage>
        <taxon>Eukaryota</taxon>
        <taxon>Rhodophyta</taxon>
        <taxon>Florideophyceae</taxon>
        <taxon>Rhodymeniophycidae</taxon>
        <taxon>Gracilariales</taxon>
        <taxon>Gracilariaceae</taxon>
        <taxon>Gracilaria</taxon>
    </lineage>
</organism>
<dbReference type="Pfam" id="PF13655">
    <property type="entry name" value="RVT_N"/>
    <property type="match status" value="1"/>
</dbReference>
<dbReference type="EMBL" id="PP942170">
    <property type="protein sequence ID" value="XCA55475.1"/>
    <property type="molecule type" value="Genomic_DNA"/>
</dbReference>
<keyword evidence="2" id="KW-0934">Plastid</keyword>
<keyword evidence="2" id="KW-0150">Chloroplast</keyword>
<name>A0AAU7YP88_9FLOR</name>
<evidence type="ECO:0000259" key="1">
    <source>
        <dbReference type="Pfam" id="PF13655"/>
    </source>
</evidence>
<protein>
    <recommendedName>
        <fullName evidence="1">Reverse transcriptase N-terminal domain-containing protein</fullName>
    </recommendedName>
</protein>